<protein>
    <submittedName>
        <fullName evidence="2">Thaumatin-like protein</fullName>
    </submittedName>
</protein>
<dbReference type="PROSITE" id="PS51367">
    <property type="entry name" value="THAUMATIN_2"/>
    <property type="match status" value="1"/>
</dbReference>
<name>Q6YUZ0_ORYSJ</name>
<reference evidence="3" key="1">
    <citation type="journal article" date="2005" name="Nature">
        <title>The map-based sequence of the rice genome.</title>
        <authorList>
            <consortium name="International rice genome sequencing project (IRGSP)"/>
            <person name="Matsumoto T."/>
            <person name="Wu J."/>
            <person name="Kanamori H."/>
            <person name="Katayose Y."/>
            <person name="Fujisawa M."/>
            <person name="Namiki N."/>
            <person name="Mizuno H."/>
            <person name="Yamamoto K."/>
            <person name="Antonio B.A."/>
            <person name="Baba T."/>
            <person name="Sakata K."/>
            <person name="Nagamura Y."/>
            <person name="Aoki H."/>
            <person name="Arikawa K."/>
            <person name="Arita K."/>
            <person name="Bito T."/>
            <person name="Chiden Y."/>
            <person name="Fujitsuka N."/>
            <person name="Fukunaka R."/>
            <person name="Hamada M."/>
            <person name="Harada C."/>
            <person name="Hayashi A."/>
            <person name="Hijishita S."/>
            <person name="Honda M."/>
            <person name="Hosokawa S."/>
            <person name="Ichikawa Y."/>
            <person name="Idonuma A."/>
            <person name="Iijima M."/>
            <person name="Ikeda M."/>
            <person name="Ikeno M."/>
            <person name="Ito K."/>
            <person name="Ito S."/>
            <person name="Ito T."/>
            <person name="Ito Y."/>
            <person name="Ito Y."/>
            <person name="Iwabuchi A."/>
            <person name="Kamiya K."/>
            <person name="Karasawa W."/>
            <person name="Kurita K."/>
            <person name="Katagiri S."/>
            <person name="Kikuta A."/>
            <person name="Kobayashi H."/>
            <person name="Kobayashi N."/>
            <person name="Machita K."/>
            <person name="Maehara T."/>
            <person name="Masukawa M."/>
            <person name="Mizubayashi T."/>
            <person name="Mukai Y."/>
            <person name="Nagasaki H."/>
            <person name="Nagata Y."/>
            <person name="Naito S."/>
            <person name="Nakashima M."/>
            <person name="Nakama Y."/>
            <person name="Nakamichi Y."/>
            <person name="Nakamura M."/>
            <person name="Meguro A."/>
            <person name="Negishi M."/>
            <person name="Ohta I."/>
            <person name="Ohta T."/>
            <person name="Okamoto M."/>
            <person name="Ono N."/>
            <person name="Saji S."/>
            <person name="Sakaguchi M."/>
            <person name="Sakai K."/>
            <person name="Shibata M."/>
            <person name="Shimokawa T."/>
            <person name="Song J."/>
            <person name="Takazaki Y."/>
            <person name="Terasawa K."/>
            <person name="Tsugane M."/>
            <person name="Tsuji K."/>
            <person name="Ueda S."/>
            <person name="Waki K."/>
            <person name="Yamagata H."/>
            <person name="Yamamoto M."/>
            <person name="Yamamoto S."/>
            <person name="Yamane H."/>
            <person name="Yoshiki S."/>
            <person name="Yoshihara R."/>
            <person name="Yukawa K."/>
            <person name="Zhong H."/>
            <person name="Yano M."/>
            <person name="Yuan Q."/>
            <person name="Ouyang S."/>
            <person name="Liu J."/>
            <person name="Jones K.M."/>
            <person name="Gansberger K."/>
            <person name="Moffat K."/>
            <person name="Hill J."/>
            <person name="Bera J."/>
            <person name="Fadrosh D."/>
            <person name="Jin S."/>
            <person name="Johri S."/>
            <person name="Kim M."/>
            <person name="Overton L."/>
            <person name="Reardon M."/>
            <person name="Tsitrin T."/>
            <person name="Vuong H."/>
            <person name="Weaver B."/>
            <person name="Ciecko A."/>
            <person name="Tallon L."/>
            <person name="Jackson J."/>
            <person name="Pai G."/>
            <person name="Aken S.V."/>
            <person name="Utterback T."/>
            <person name="Reidmuller S."/>
            <person name="Feldblyum T."/>
            <person name="Hsiao J."/>
            <person name="Zismann V."/>
            <person name="Iobst S."/>
            <person name="de Vazeille A.R."/>
            <person name="Buell C.R."/>
            <person name="Ying K."/>
            <person name="Li Y."/>
            <person name="Lu T."/>
            <person name="Huang Y."/>
            <person name="Zhao Q."/>
            <person name="Feng Q."/>
            <person name="Zhang L."/>
            <person name="Zhu J."/>
            <person name="Weng Q."/>
            <person name="Mu J."/>
            <person name="Lu Y."/>
            <person name="Fan D."/>
            <person name="Liu Y."/>
            <person name="Guan J."/>
            <person name="Zhang Y."/>
            <person name="Yu S."/>
            <person name="Liu X."/>
            <person name="Zhang Y."/>
            <person name="Hong G."/>
            <person name="Han B."/>
            <person name="Choisne N."/>
            <person name="Demange N."/>
            <person name="Orjeda G."/>
            <person name="Samain S."/>
            <person name="Cattolico L."/>
            <person name="Pelletier E."/>
            <person name="Couloux A."/>
            <person name="Segurens B."/>
            <person name="Wincker P."/>
            <person name="D'Hont A."/>
            <person name="Scarpelli C."/>
            <person name="Weissenbach J."/>
            <person name="Salanoubat M."/>
            <person name="Quetier F."/>
            <person name="Yu Y."/>
            <person name="Kim H.R."/>
            <person name="Rambo T."/>
            <person name="Currie J."/>
            <person name="Collura K."/>
            <person name="Luo M."/>
            <person name="Yang T."/>
            <person name="Ammiraju J.S.S."/>
            <person name="Engler F."/>
            <person name="Soderlund C."/>
            <person name="Wing R.A."/>
            <person name="Palmer L.E."/>
            <person name="de la Bastide M."/>
            <person name="Spiegel L."/>
            <person name="Nascimento L."/>
            <person name="Zutavern T."/>
            <person name="O'Shaughnessy A."/>
            <person name="Dike S."/>
            <person name="Dedhia N."/>
            <person name="Preston R."/>
            <person name="Balija V."/>
            <person name="McCombie W.R."/>
            <person name="Chow T."/>
            <person name="Chen H."/>
            <person name="Chung M."/>
            <person name="Chen C."/>
            <person name="Shaw J."/>
            <person name="Wu H."/>
            <person name="Hsiao K."/>
            <person name="Chao Y."/>
            <person name="Chu M."/>
            <person name="Cheng C."/>
            <person name="Hour A."/>
            <person name="Lee P."/>
            <person name="Lin S."/>
            <person name="Lin Y."/>
            <person name="Liou J."/>
            <person name="Liu S."/>
            <person name="Hsing Y."/>
            <person name="Raghuvanshi S."/>
            <person name="Mohanty A."/>
            <person name="Bharti A.K."/>
            <person name="Gaur A."/>
            <person name="Gupta V."/>
            <person name="Kumar D."/>
            <person name="Ravi V."/>
            <person name="Vij S."/>
            <person name="Kapur A."/>
            <person name="Khurana P."/>
            <person name="Khurana P."/>
            <person name="Khurana J.P."/>
            <person name="Tyagi A.K."/>
            <person name="Gaikwad K."/>
            <person name="Singh A."/>
            <person name="Dalal V."/>
            <person name="Srivastava S."/>
            <person name="Dixit A."/>
            <person name="Pal A.K."/>
            <person name="Ghazi I.A."/>
            <person name="Yadav M."/>
            <person name="Pandit A."/>
            <person name="Bhargava A."/>
            <person name="Sureshbabu K."/>
            <person name="Batra K."/>
            <person name="Sharma T.R."/>
            <person name="Mohapatra T."/>
            <person name="Singh N.K."/>
            <person name="Messing J."/>
            <person name="Nelson A.B."/>
            <person name="Fuks G."/>
            <person name="Kavchok S."/>
            <person name="Keizer G."/>
            <person name="Linton E."/>
            <person name="Llaca V."/>
            <person name="Song R."/>
            <person name="Tanyolac B."/>
            <person name="Young S."/>
            <person name="Ho-Il K."/>
            <person name="Hahn J.H."/>
            <person name="Sangsakoo G."/>
            <person name="Vanavichit A."/>
            <person name="de Mattos Luiz.A.T."/>
            <person name="Zimmer P.D."/>
            <person name="Malone G."/>
            <person name="Dellagostin O."/>
            <person name="de Oliveira A.C."/>
            <person name="Bevan M."/>
            <person name="Bancroft I."/>
            <person name="Minx P."/>
            <person name="Cordum H."/>
            <person name="Wilson R."/>
            <person name="Cheng Z."/>
            <person name="Jin W."/>
            <person name="Jiang J."/>
            <person name="Leong S.A."/>
            <person name="Iwama H."/>
            <person name="Gojobori T."/>
            <person name="Itoh T."/>
            <person name="Niimura Y."/>
            <person name="Fujii Y."/>
            <person name="Habara T."/>
            <person name="Sakai H."/>
            <person name="Sato Y."/>
            <person name="Wilson G."/>
            <person name="Kumar K."/>
            <person name="McCouch S."/>
            <person name="Juretic N."/>
            <person name="Hoen D."/>
            <person name="Wright S."/>
            <person name="Bruskiewich R."/>
            <person name="Bureau T."/>
            <person name="Miyao A."/>
            <person name="Hirochika H."/>
            <person name="Nishikawa T."/>
            <person name="Kadowaki K."/>
            <person name="Sugiura M."/>
            <person name="Burr B."/>
            <person name="Sasaki T."/>
        </authorList>
    </citation>
    <scope>NUCLEOTIDE SEQUENCE [LARGE SCALE GENOMIC DNA]</scope>
    <source>
        <strain evidence="3">cv. Nipponbare</strain>
    </source>
</reference>
<dbReference type="PRINTS" id="PR00347">
    <property type="entry name" value="THAUMATIN"/>
</dbReference>
<dbReference type="SUPFAM" id="SSF49870">
    <property type="entry name" value="Osmotin, thaumatin-like protein"/>
    <property type="match status" value="1"/>
</dbReference>
<evidence type="ECO:0000256" key="1">
    <source>
        <dbReference type="SAM" id="MobiDB-lite"/>
    </source>
</evidence>
<dbReference type="AlphaFoldDB" id="Q6YUZ0"/>
<proteinExistence type="predicted"/>
<dbReference type="Proteomes" id="UP000000763">
    <property type="component" value="Chromosome 2"/>
</dbReference>
<evidence type="ECO:0000313" key="2">
    <source>
        <dbReference type="EMBL" id="BAD17697.1"/>
    </source>
</evidence>
<dbReference type="SMART" id="SM00205">
    <property type="entry name" value="THN"/>
    <property type="match status" value="1"/>
</dbReference>
<evidence type="ECO:0000313" key="3">
    <source>
        <dbReference type="Proteomes" id="UP000000763"/>
    </source>
</evidence>
<dbReference type="EMBL" id="AP005846">
    <property type="protein sequence ID" value="BAD17697.1"/>
    <property type="molecule type" value="Genomic_DNA"/>
</dbReference>
<gene>
    <name evidence="2" type="primary">B1307A11.26</name>
</gene>
<dbReference type="InterPro" id="IPR037176">
    <property type="entry name" value="Osmotin/thaumatin-like_sf"/>
</dbReference>
<dbReference type="InterPro" id="IPR001938">
    <property type="entry name" value="Thaumatin"/>
</dbReference>
<organism evidence="2 3">
    <name type="scientific">Oryza sativa subsp. japonica</name>
    <name type="common">Rice</name>
    <dbReference type="NCBI Taxonomy" id="39947"/>
    <lineage>
        <taxon>Eukaryota</taxon>
        <taxon>Viridiplantae</taxon>
        <taxon>Streptophyta</taxon>
        <taxon>Embryophyta</taxon>
        <taxon>Tracheophyta</taxon>
        <taxon>Spermatophyta</taxon>
        <taxon>Magnoliopsida</taxon>
        <taxon>Liliopsida</taxon>
        <taxon>Poales</taxon>
        <taxon>Poaceae</taxon>
        <taxon>BOP clade</taxon>
        <taxon>Oryzoideae</taxon>
        <taxon>Oryzeae</taxon>
        <taxon>Oryzinae</taxon>
        <taxon>Oryza</taxon>
        <taxon>Oryza sativa</taxon>
    </lineage>
</organism>
<sequence length="171" mass="17328">MAAMGDAAAVGEKLRVGGGEGRRAGGFPWSQLQFGAEAAGTTVFTLHNNCTYTVWPTTLSGNTAVVVGGGRLRAVARRQRLVPSPGWLVRPLVGAHGLCTLRHRVPRLCHGDFGGAVSCSLGGAPPITLAAFTLGGADGKGFYDMSLVGGGRRGSPRAAPPPAAASPLAGR</sequence>
<dbReference type="PANTHER" id="PTHR31048">
    <property type="entry name" value="OS03G0233200 PROTEIN"/>
    <property type="match status" value="1"/>
</dbReference>
<dbReference type="Pfam" id="PF00314">
    <property type="entry name" value="Thaumatin"/>
    <property type="match status" value="1"/>
</dbReference>
<accession>Q6YUZ0</accession>
<reference evidence="3" key="2">
    <citation type="journal article" date="2008" name="Nucleic Acids Res.">
        <title>The rice annotation project database (RAP-DB): 2008 update.</title>
        <authorList>
            <consortium name="The rice annotation project (RAP)"/>
        </authorList>
    </citation>
    <scope>GENOME REANNOTATION</scope>
    <source>
        <strain evidence="3">cv. Nipponbare</strain>
    </source>
</reference>
<feature type="region of interest" description="Disordered" evidence="1">
    <location>
        <begin position="151"/>
        <end position="171"/>
    </location>
</feature>
<dbReference type="Gene3D" id="2.60.110.10">
    <property type="entry name" value="Thaumatin"/>
    <property type="match status" value="1"/>
</dbReference>